<proteinExistence type="predicted"/>
<dbReference type="AlphaFoldDB" id="W1XJM6"/>
<feature type="transmembrane region" description="Helical" evidence="1">
    <location>
        <begin position="21"/>
        <end position="41"/>
    </location>
</feature>
<keyword evidence="1" id="KW-0812">Transmembrane</keyword>
<dbReference type="SUPFAM" id="SSF69765">
    <property type="entry name" value="IpsF-like"/>
    <property type="match status" value="1"/>
</dbReference>
<dbReference type="GO" id="GO:0016114">
    <property type="term" value="P:terpenoid biosynthetic process"/>
    <property type="evidence" value="ECO:0007669"/>
    <property type="project" value="InterPro"/>
</dbReference>
<organism evidence="2">
    <name type="scientific">human gut metagenome</name>
    <dbReference type="NCBI Taxonomy" id="408170"/>
    <lineage>
        <taxon>unclassified sequences</taxon>
        <taxon>metagenomes</taxon>
        <taxon>organismal metagenomes</taxon>
    </lineage>
</organism>
<gene>
    <name evidence="2" type="ORF">Q604_UNBC16415G0001</name>
</gene>
<evidence type="ECO:0000313" key="2">
    <source>
        <dbReference type="EMBL" id="ETJ29039.1"/>
    </source>
</evidence>
<protein>
    <submittedName>
        <fullName evidence="2">Uncharacterized protein</fullName>
    </submittedName>
</protein>
<dbReference type="InterPro" id="IPR036571">
    <property type="entry name" value="MECDP_synthase_sf"/>
</dbReference>
<comment type="caution">
    <text evidence="2">The sequence shown here is derived from an EMBL/GenBank/DDBJ whole genome shotgun (WGS) entry which is preliminary data.</text>
</comment>
<evidence type="ECO:0000256" key="1">
    <source>
        <dbReference type="SAM" id="Phobius"/>
    </source>
</evidence>
<keyword evidence="1" id="KW-1133">Transmembrane helix</keyword>
<keyword evidence="1" id="KW-0472">Membrane</keyword>
<reference evidence="2" key="1">
    <citation type="submission" date="2013-12" db="EMBL/GenBank/DDBJ databases">
        <title>A Varibaculum cambriense genome reconstructed from a premature infant gut community with otherwise low bacterial novelty that shifts toward anaerobic metabolism during the third week of life.</title>
        <authorList>
            <person name="Brown C.T."/>
            <person name="Sharon I."/>
            <person name="Thomas B.C."/>
            <person name="Castelle C.J."/>
            <person name="Morowitz M.J."/>
            <person name="Banfield J.F."/>
        </authorList>
    </citation>
    <scope>NUCLEOTIDE SEQUENCE</scope>
</reference>
<dbReference type="EMBL" id="AZMM01016415">
    <property type="protein sequence ID" value="ETJ29039.1"/>
    <property type="molecule type" value="Genomic_DNA"/>
</dbReference>
<dbReference type="GO" id="GO:0008685">
    <property type="term" value="F:2-C-methyl-D-erythritol 2,4-cyclodiphosphate synthase activity"/>
    <property type="evidence" value="ECO:0007669"/>
    <property type="project" value="InterPro"/>
</dbReference>
<feature type="non-terminal residue" evidence="2">
    <location>
        <position position="57"/>
    </location>
</feature>
<name>W1XJM6_9ZZZZ</name>
<accession>W1XJM6</accession>
<sequence length="57" mass="6462">MRIGMGYDVHKLVEDRKLICGLIFGFCAIIVASILLIEYPFSKIIRPVSSSKFMLDI</sequence>